<dbReference type="Proteomes" id="UP001150904">
    <property type="component" value="Unassembled WGS sequence"/>
</dbReference>
<evidence type="ECO:0000256" key="2">
    <source>
        <dbReference type="ARBA" id="ARBA00022692"/>
    </source>
</evidence>
<evidence type="ECO:0000259" key="7">
    <source>
        <dbReference type="Pfam" id="PF10277"/>
    </source>
</evidence>
<evidence type="ECO:0000313" key="8">
    <source>
        <dbReference type="EMBL" id="KAJ5190962.1"/>
    </source>
</evidence>
<keyword evidence="6" id="KW-0732">Signal</keyword>
<keyword evidence="2 5" id="KW-0812">Transmembrane</keyword>
<comment type="subcellular location">
    <subcellularLocation>
        <location evidence="1">Endomembrane system</location>
        <topology evidence="1">Multi-pass membrane protein</topology>
    </subcellularLocation>
</comment>
<feature type="signal peptide" evidence="6">
    <location>
        <begin position="1"/>
        <end position="28"/>
    </location>
</feature>
<name>A0A9W9J7E5_9EURO</name>
<evidence type="ECO:0000256" key="6">
    <source>
        <dbReference type="SAM" id="SignalP"/>
    </source>
</evidence>
<evidence type="ECO:0000256" key="5">
    <source>
        <dbReference type="SAM" id="Phobius"/>
    </source>
</evidence>
<dbReference type="InterPro" id="IPR050911">
    <property type="entry name" value="DRAM/TMEM150_Autophagy_Mod"/>
</dbReference>
<dbReference type="AlphaFoldDB" id="A0A9W9J7E5"/>
<feature type="transmembrane region" description="Helical" evidence="5">
    <location>
        <begin position="105"/>
        <end position="126"/>
    </location>
</feature>
<reference evidence="8" key="2">
    <citation type="journal article" date="2023" name="IMA Fungus">
        <title>Comparative genomic study of the Penicillium genus elucidates a diverse pangenome and 15 lateral gene transfer events.</title>
        <authorList>
            <person name="Petersen C."/>
            <person name="Sorensen T."/>
            <person name="Nielsen M.R."/>
            <person name="Sondergaard T.E."/>
            <person name="Sorensen J.L."/>
            <person name="Fitzpatrick D.A."/>
            <person name="Frisvad J.C."/>
            <person name="Nielsen K.L."/>
        </authorList>
    </citation>
    <scope>NUCLEOTIDE SEQUENCE</scope>
    <source>
        <strain evidence="8">IBT 15544</strain>
    </source>
</reference>
<keyword evidence="4 5" id="KW-0472">Membrane</keyword>
<dbReference type="PANTHER" id="PTHR21324">
    <property type="entry name" value="FASTING-INDUCIBLE INTEGRAL MEMBRANE PROTEIN TM6P1-RELATED"/>
    <property type="match status" value="1"/>
</dbReference>
<proteinExistence type="predicted"/>
<dbReference type="PANTHER" id="PTHR21324:SF2">
    <property type="entry name" value="EG:22E5.9 PROTEIN"/>
    <property type="match status" value="1"/>
</dbReference>
<dbReference type="RefSeq" id="XP_058303902.1">
    <property type="nucleotide sequence ID" value="XM_058457003.1"/>
</dbReference>
<dbReference type="Pfam" id="PF10277">
    <property type="entry name" value="Frag1"/>
    <property type="match status" value="1"/>
</dbReference>
<evidence type="ECO:0000256" key="4">
    <source>
        <dbReference type="ARBA" id="ARBA00023136"/>
    </source>
</evidence>
<reference evidence="8" key="1">
    <citation type="submission" date="2022-12" db="EMBL/GenBank/DDBJ databases">
        <authorList>
            <person name="Petersen C."/>
        </authorList>
    </citation>
    <scope>NUCLEOTIDE SEQUENCE</scope>
    <source>
        <strain evidence="8">IBT 15544</strain>
    </source>
</reference>
<dbReference type="EMBL" id="JAPQKR010000016">
    <property type="protein sequence ID" value="KAJ5190962.1"/>
    <property type="molecule type" value="Genomic_DNA"/>
</dbReference>
<dbReference type="InterPro" id="IPR019402">
    <property type="entry name" value="CWH43_N"/>
</dbReference>
<evidence type="ECO:0000256" key="1">
    <source>
        <dbReference type="ARBA" id="ARBA00004127"/>
    </source>
</evidence>
<dbReference type="OrthoDB" id="10032492at2759"/>
<feature type="domain" description="CWH43-like N-terminal" evidence="7">
    <location>
        <begin position="6"/>
        <end position="217"/>
    </location>
</feature>
<evidence type="ECO:0000313" key="9">
    <source>
        <dbReference type="Proteomes" id="UP001150904"/>
    </source>
</evidence>
<protein>
    <recommendedName>
        <fullName evidence="7">CWH43-like N-terminal domain-containing protein</fullName>
    </recommendedName>
</protein>
<organism evidence="8 9">
    <name type="scientific">Penicillium cinerascens</name>
    <dbReference type="NCBI Taxonomy" id="70096"/>
    <lineage>
        <taxon>Eukaryota</taxon>
        <taxon>Fungi</taxon>
        <taxon>Dikarya</taxon>
        <taxon>Ascomycota</taxon>
        <taxon>Pezizomycotina</taxon>
        <taxon>Eurotiomycetes</taxon>
        <taxon>Eurotiomycetidae</taxon>
        <taxon>Eurotiales</taxon>
        <taxon>Aspergillaceae</taxon>
        <taxon>Penicillium</taxon>
    </lineage>
</organism>
<gene>
    <name evidence="8" type="ORF">N7498_009947</name>
</gene>
<keyword evidence="3 5" id="KW-1133">Transmembrane helix</keyword>
<dbReference type="GeneID" id="83184304"/>
<accession>A0A9W9J7E5</accession>
<feature type="transmembrane region" description="Helical" evidence="5">
    <location>
        <begin position="172"/>
        <end position="194"/>
    </location>
</feature>
<sequence length="274" mass="30554">MWILSFWLFPVISGSMLVAMLSSWAADGKPIYSTMTDGLTIPWIGTAKVMSFRYISHIGAEGLKPLFIAGCAVTGVFLDLALISERWLRHSGQLARNKGKFDKSCAVGSIIFSFTGALGLLLLAIFDIKHHDHLHYGFLIMFIVSYVMNAILVCLAYIWIGRFYGPQVRILLASFYIKALFVVLEIGVAIGFGICRKSKTAHRKNAAAVLEWGKILSRTMMGSDAYLTKSLLSSLHSTFSPLLLTYYHLYVLGSGYHKGRNTLIQGLVQIQRYR</sequence>
<evidence type="ECO:0000256" key="3">
    <source>
        <dbReference type="ARBA" id="ARBA00022989"/>
    </source>
</evidence>
<dbReference type="GO" id="GO:0005886">
    <property type="term" value="C:plasma membrane"/>
    <property type="evidence" value="ECO:0007669"/>
    <property type="project" value="TreeGrafter"/>
</dbReference>
<feature type="chain" id="PRO_5040782303" description="CWH43-like N-terminal domain-containing protein" evidence="6">
    <location>
        <begin position="29"/>
        <end position="274"/>
    </location>
</feature>
<comment type="caution">
    <text evidence="8">The sequence shown here is derived from an EMBL/GenBank/DDBJ whole genome shotgun (WGS) entry which is preliminary data.</text>
</comment>
<keyword evidence="9" id="KW-1185">Reference proteome</keyword>
<feature type="transmembrane region" description="Helical" evidence="5">
    <location>
        <begin position="138"/>
        <end position="160"/>
    </location>
</feature>
<dbReference type="GO" id="GO:0012505">
    <property type="term" value="C:endomembrane system"/>
    <property type="evidence" value="ECO:0007669"/>
    <property type="project" value="UniProtKB-SubCell"/>
</dbReference>